<keyword evidence="2" id="KW-1185">Reference proteome</keyword>
<proteinExistence type="predicted"/>
<gene>
    <name evidence="1" type="ORF">MLD38_003694</name>
</gene>
<accession>A0ACB9S797</accession>
<comment type="caution">
    <text evidence="1">The sequence shown here is derived from an EMBL/GenBank/DDBJ whole genome shotgun (WGS) entry which is preliminary data.</text>
</comment>
<evidence type="ECO:0000313" key="2">
    <source>
        <dbReference type="Proteomes" id="UP001057402"/>
    </source>
</evidence>
<dbReference type="Proteomes" id="UP001057402">
    <property type="component" value="Chromosome 2"/>
</dbReference>
<organism evidence="1 2">
    <name type="scientific">Melastoma candidum</name>
    <dbReference type="NCBI Taxonomy" id="119954"/>
    <lineage>
        <taxon>Eukaryota</taxon>
        <taxon>Viridiplantae</taxon>
        <taxon>Streptophyta</taxon>
        <taxon>Embryophyta</taxon>
        <taxon>Tracheophyta</taxon>
        <taxon>Spermatophyta</taxon>
        <taxon>Magnoliopsida</taxon>
        <taxon>eudicotyledons</taxon>
        <taxon>Gunneridae</taxon>
        <taxon>Pentapetalae</taxon>
        <taxon>rosids</taxon>
        <taxon>malvids</taxon>
        <taxon>Myrtales</taxon>
        <taxon>Melastomataceae</taxon>
        <taxon>Melastomatoideae</taxon>
        <taxon>Melastomateae</taxon>
        <taxon>Melastoma</taxon>
    </lineage>
</organism>
<name>A0ACB9S797_9MYRT</name>
<evidence type="ECO:0000313" key="1">
    <source>
        <dbReference type="EMBL" id="KAI4385699.1"/>
    </source>
</evidence>
<reference evidence="2" key="1">
    <citation type="journal article" date="2023" name="Front. Plant Sci.">
        <title>Chromosomal-level genome assembly of Melastoma candidum provides insights into trichome evolution.</title>
        <authorList>
            <person name="Zhong Y."/>
            <person name="Wu W."/>
            <person name="Sun C."/>
            <person name="Zou P."/>
            <person name="Liu Y."/>
            <person name="Dai S."/>
            <person name="Zhou R."/>
        </authorList>
    </citation>
    <scope>NUCLEOTIDE SEQUENCE [LARGE SCALE GENOMIC DNA]</scope>
</reference>
<sequence>MPSLAIARKRKEVAPTPKHTFSESMLLETIDHAEPIITRWDPDPSSRTHSVSLFGGDRKEAKEFLRCIEELRRAMDFIVSTNSYTDKLVMAQKLLLVAMRRLEKEFYAVLSENGGRRVLGSVSDRSLSLSSRSIEEVRDGPEEEARGFVDDAMADLRKIADCMTSSGYGRECVKIYVLMRRSVVDEGLYQLGIETFKPAVVQKLSRVALEHMIKNWLKAVSAATETLFAGERILCDHVFSVSITARESIFSNVCKEGALNLLRFPEMVAKTKPAAEKVYRMMDMYDVTLKLWPEIEVIFSYEETSVVRFQALSSLVKLGDSIQRILAEFEAAIQKDTSRNNNASIRVHPLTCKVMKFLNSLTAYGAILAKILSDHPLSGKLSFPESYFETHSPEDASESALALHLARFVLVLLCKLDSKTEVYKDASMSYLFLASNLNYVVETVKATNLGTFLGQGWVSKHEEKVELYMSSYESIAWKKAISTLPESRCAAASMESVKDCFMKFNAAFVEAYRKQASVTLLDEGIRDKVKASLAKKLVASYQHFYETYLVMLRTERNLHLVVKFSPNDKENYISELFCGTAA</sequence>
<dbReference type="EMBL" id="CM042881">
    <property type="protein sequence ID" value="KAI4385699.1"/>
    <property type="molecule type" value="Genomic_DNA"/>
</dbReference>
<protein>
    <submittedName>
        <fullName evidence="1">Uncharacterized protein</fullName>
    </submittedName>
</protein>